<accession>A0ABV8GML7</accession>
<dbReference type="RefSeq" id="WP_379533987.1">
    <property type="nucleotide sequence ID" value="NZ_JBHSBI010000032.1"/>
</dbReference>
<dbReference type="Gene3D" id="1.10.630.10">
    <property type="entry name" value="Cytochrome P450"/>
    <property type="match status" value="1"/>
</dbReference>
<sequence>MTLLADPATYARGVPHAEFTRRRVADPVSWVEEPELIRHGDTGVRRHRGTGYWAVTTHAGVVEASRDPGTFSSAEKGAFLADPRTQADLERNRRLLVNMDDPAHARLRRTVSAAFTPRAVEPLRASVRAHADALVARVVRAGEVDAVAELAAELPLLVLADLLGMPYADRGLLFGWSNNLVGFDDPRYGGGQVEVYRRTFAEAFAYARELFAGRRRDPGDDLISRLVLAETDGRRLSDAELCQLWLLLVIAGNETTRHLVSGSLEALIDHPGERDRLVADPSLVPSAVEELLRWVTPIMQFRRTARRDTVLCGRRIAAGDKVILYYISANRDAAVFPDPDRLDLGRAPNPHLAFGTGPHFCLGAHLARLEAGELLSALLPHLPALRRAGPAERMRSTFMNAIVRLPVRFDTAAH</sequence>
<keyword evidence="2" id="KW-0503">Monooxygenase</keyword>
<dbReference type="InterPro" id="IPR001128">
    <property type="entry name" value="Cyt_P450"/>
</dbReference>
<gene>
    <name evidence="3" type="ORF">ACFOY2_43410</name>
</gene>
<keyword evidence="2" id="KW-0349">Heme</keyword>
<dbReference type="Pfam" id="PF00067">
    <property type="entry name" value="p450"/>
    <property type="match status" value="1"/>
</dbReference>
<evidence type="ECO:0000313" key="3">
    <source>
        <dbReference type="EMBL" id="MFC4014138.1"/>
    </source>
</evidence>
<dbReference type="InterPro" id="IPR002397">
    <property type="entry name" value="Cyt_P450_B"/>
</dbReference>
<organism evidence="3 4">
    <name type="scientific">Nonomuraea purpurea</name>
    <dbReference type="NCBI Taxonomy" id="1849276"/>
    <lineage>
        <taxon>Bacteria</taxon>
        <taxon>Bacillati</taxon>
        <taxon>Actinomycetota</taxon>
        <taxon>Actinomycetes</taxon>
        <taxon>Streptosporangiales</taxon>
        <taxon>Streptosporangiaceae</taxon>
        <taxon>Nonomuraea</taxon>
    </lineage>
</organism>
<dbReference type="PRINTS" id="PR00385">
    <property type="entry name" value="P450"/>
</dbReference>
<dbReference type="InterPro" id="IPR036396">
    <property type="entry name" value="Cyt_P450_sf"/>
</dbReference>
<dbReference type="EMBL" id="JBHSBI010000032">
    <property type="protein sequence ID" value="MFC4014138.1"/>
    <property type="molecule type" value="Genomic_DNA"/>
</dbReference>
<keyword evidence="4" id="KW-1185">Reference proteome</keyword>
<dbReference type="InterPro" id="IPR017972">
    <property type="entry name" value="Cyt_P450_CS"/>
</dbReference>
<evidence type="ECO:0000256" key="1">
    <source>
        <dbReference type="ARBA" id="ARBA00010617"/>
    </source>
</evidence>
<evidence type="ECO:0000313" key="4">
    <source>
        <dbReference type="Proteomes" id="UP001595851"/>
    </source>
</evidence>
<keyword evidence="2" id="KW-0560">Oxidoreductase</keyword>
<name>A0ABV8GML7_9ACTN</name>
<dbReference type="PANTHER" id="PTHR46696:SF4">
    <property type="entry name" value="BIOTIN BIOSYNTHESIS CYTOCHROME P450"/>
    <property type="match status" value="1"/>
</dbReference>
<protein>
    <submittedName>
        <fullName evidence="3">Cytochrome P450</fullName>
    </submittedName>
</protein>
<comment type="caution">
    <text evidence="3">The sequence shown here is derived from an EMBL/GenBank/DDBJ whole genome shotgun (WGS) entry which is preliminary data.</text>
</comment>
<reference evidence="4" key="1">
    <citation type="journal article" date="2019" name="Int. J. Syst. Evol. Microbiol.">
        <title>The Global Catalogue of Microorganisms (GCM) 10K type strain sequencing project: providing services to taxonomists for standard genome sequencing and annotation.</title>
        <authorList>
            <consortium name="The Broad Institute Genomics Platform"/>
            <consortium name="The Broad Institute Genome Sequencing Center for Infectious Disease"/>
            <person name="Wu L."/>
            <person name="Ma J."/>
        </authorList>
    </citation>
    <scope>NUCLEOTIDE SEQUENCE [LARGE SCALE GENOMIC DNA]</scope>
    <source>
        <strain evidence="4">TBRC 1276</strain>
    </source>
</reference>
<comment type="similarity">
    <text evidence="1 2">Belongs to the cytochrome P450 family.</text>
</comment>
<dbReference type="PROSITE" id="PS00086">
    <property type="entry name" value="CYTOCHROME_P450"/>
    <property type="match status" value="1"/>
</dbReference>
<dbReference type="PRINTS" id="PR00359">
    <property type="entry name" value="BP450"/>
</dbReference>
<keyword evidence="2" id="KW-0408">Iron</keyword>
<evidence type="ECO:0000256" key="2">
    <source>
        <dbReference type="RuleBase" id="RU000461"/>
    </source>
</evidence>
<keyword evidence="2" id="KW-0479">Metal-binding</keyword>
<dbReference type="SUPFAM" id="SSF48264">
    <property type="entry name" value="Cytochrome P450"/>
    <property type="match status" value="1"/>
</dbReference>
<dbReference type="CDD" id="cd11033">
    <property type="entry name" value="CYP142-like"/>
    <property type="match status" value="1"/>
</dbReference>
<dbReference type="PANTHER" id="PTHR46696">
    <property type="entry name" value="P450, PUTATIVE (EUROFUNG)-RELATED"/>
    <property type="match status" value="1"/>
</dbReference>
<proteinExistence type="inferred from homology"/>
<dbReference type="Proteomes" id="UP001595851">
    <property type="component" value="Unassembled WGS sequence"/>
</dbReference>